<keyword evidence="9" id="KW-1015">Disulfide bond</keyword>
<feature type="transmembrane region" description="Helical" evidence="11">
    <location>
        <begin position="1255"/>
        <end position="1275"/>
    </location>
</feature>
<feature type="disulfide bond" evidence="9">
    <location>
        <begin position="825"/>
        <end position="834"/>
    </location>
</feature>
<dbReference type="PROSITE" id="PS50267">
    <property type="entry name" value="NA_NEUROTRAN_SYMP_3"/>
    <property type="match status" value="2"/>
</dbReference>
<evidence type="ECO:0000313" key="13">
    <source>
        <dbReference type="Proteomes" id="UP000318571"/>
    </source>
</evidence>
<evidence type="ECO:0000256" key="11">
    <source>
        <dbReference type="SAM" id="Phobius"/>
    </source>
</evidence>
<evidence type="ECO:0000313" key="12">
    <source>
        <dbReference type="EMBL" id="TRY70396.1"/>
    </source>
</evidence>
<evidence type="ECO:0000256" key="7">
    <source>
        <dbReference type="ARBA" id="ARBA00023136"/>
    </source>
</evidence>
<dbReference type="PANTHER" id="PTHR11616:SF240">
    <property type="entry name" value="BLOATED TUBULES, ISOFORM B-RELATED"/>
    <property type="match status" value="1"/>
</dbReference>
<dbReference type="Proteomes" id="UP000318571">
    <property type="component" value="Chromosome 9"/>
</dbReference>
<reference evidence="12 13" key="1">
    <citation type="journal article" date="2018" name="Nat. Ecol. Evol.">
        <title>Genomic signatures of mitonuclear coevolution across populations of Tigriopus californicus.</title>
        <authorList>
            <person name="Barreto F.S."/>
            <person name="Watson E.T."/>
            <person name="Lima T.G."/>
            <person name="Willett C.S."/>
            <person name="Edmands S."/>
            <person name="Li W."/>
            <person name="Burton R.S."/>
        </authorList>
    </citation>
    <scope>NUCLEOTIDE SEQUENCE [LARGE SCALE GENOMIC DNA]</scope>
    <source>
        <strain evidence="12 13">San Diego</strain>
    </source>
</reference>
<keyword evidence="13" id="KW-1185">Reference proteome</keyword>
<evidence type="ECO:0000256" key="9">
    <source>
        <dbReference type="PIRSR" id="PIRSR600175-2"/>
    </source>
</evidence>
<comment type="subcellular location">
    <subcellularLocation>
        <location evidence="1">Membrane</location>
        <topology evidence="1">Multi-pass membrane protein</topology>
    </subcellularLocation>
</comment>
<dbReference type="GO" id="GO:0005886">
    <property type="term" value="C:plasma membrane"/>
    <property type="evidence" value="ECO:0007669"/>
    <property type="project" value="TreeGrafter"/>
</dbReference>
<dbReference type="GO" id="GO:0015375">
    <property type="term" value="F:glycine:sodium symporter activity"/>
    <property type="evidence" value="ECO:0007669"/>
    <property type="project" value="TreeGrafter"/>
</dbReference>
<feature type="binding site" evidence="8">
    <location>
        <position position="1012"/>
    </location>
    <ligand>
        <name>Na(+)</name>
        <dbReference type="ChEBI" id="CHEBI:29101"/>
        <label>1</label>
    </ligand>
</feature>
<feature type="transmembrane region" description="Helical" evidence="11">
    <location>
        <begin position="276"/>
        <end position="303"/>
    </location>
</feature>
<evidence type="ECO:0000256" key="8">
    <source>
        <dbReference type="PIRSR" id="PIRSR600175-1"/>
    </source>
</evidence>
<feature type="transmembrane region" description="Helical" evidence="11">
    <location>
        <begin position="1038"/>
        <end position="1063"/>
    </location>
</feature>
<feature type="binding site" evidence="8">
    <location>
        <position position="1109"/>
    </location>
    <ligand>
        <name>Na(+)</name>
        <dbReference type="ChEBI" id="CHEBI:29101"/>
        <label>1</label>
    </ligand>
</feature>
<organism evidence="12 13">
    <name type="scientific">Tigriopus californicus</name>
    <name type="common">Marine copepod</name>
    <dbReference type="NCBI Taxonomy" id="6832"/>
    <lineage>
        <taxon>Eukaryota</taxon>
        <taxon>Metazoa</taxon>
        <taxon>Ecdysozoa</taxon>
        <taxon>Arthropoda</taxon>
        <taxon>Crustacea</taxon>
        <taxon>Multicrustacea</taxon>
        <taxon>Hexanauplia</taxon>
        <taxon>Copepoda</taxon>
        <taxon>Harpacticoida</taxon>
        <taxon>Harpacticidae</taxon>
        <taxon>Tigriopus</taxon>
    </lineage>
</organism>
<name>A0A553NY84_TIGCA</name>
<feature type="transmembrane region" description="Helical" evidence="11">
    <location>
        <begin position="713"/>
        <end position="731"/>
    </location>
</feature>
<dbReference type="GO" id="GO:0046872">
    <property type="term" value="F:metal ion binding"/>
    <property type="evidence" value="ECO:0007669"/>
    <property type="project" value="UniProtKB-KW"/>
</dbReference>
<dbReference type="PRINTS" id="PR00176">
    <property type="entry name" value="NANEUSMPORT"/>
</dbReference>
<dbReference type="Pfam" id="PF00209">
    <property type="entry name" value="SNF"/>
    <property type="match status" value="4"/>
</dbReference>
<feature type="transmembrane region" description="Helical" evidence="11">
    <location>
        <begin position="1009"/>
        <end position="1026"/>
    </location>
</feature>
<dbReference type="InterPro" id="IPR037272">
    <property type="entry name" value="SNS_sf"/>
</dbReference>
<keyword evidence="4 10" id="KW-0812">Transmembrane</keyword>
<evidence type="ECO:0000256" key="10">
    <source>
        <dbReference type="RuleBase" id="RU003732"/>
    </source>
</evidence>
<evidence type="ECO:0000256" key="2">
    <source>
        <dbReference type="ARBA" id="ARBA00006459"/>
    </source>
</evidence>
<gene>
    <name evidence="12" type="ORF">TCAL_02419</name>
</gene>
<dbReference type="PANTHER" id="PTHR11616">
    <property type="entry name" value="SODIUM/CHLORIDE DEPENDENT TRANSPORTER"/>
    <property type="match status" value="1"/>
</dbReference>
<feature type="transmembrane region" description="Helical" evidence="11">
    <location>
        <begin position="352"/>
        <end position="377"/>
    </location>
</feature>
<feature type="transmembrane region" description="Helical" evidence="11">
    <location>
        <begin position="27"/>
        <end position="45"/>
    </location>
</feature>
<feature type="binding site" evidence="8">
    <location>
        <position position="1112"/>
    </location>
    <ligand>
        <name>Na(+)</name>
        <dbReference type="ChEBI" id="CHEBI:29101"/>
        <label>1</label>
    </ligand>
</feature>
<feature type="transmembrane region" description="Helical" evidence="11">
    <location>
        <begin position="452"/>
        <end position="477"/>
    </location>
</feature>
<dbReference type="EMBL" id="VCGU01000009">
    <property type="protein sequence ID" value="TRY70396.1"/>
    <property type="molecule type" value="Genomic_DNA"/>
</dbReference>
<feature type="binding site" evidence="8">
    <location>
        <position position="721"/>
    </location>
    <ligand>
        <name>Na(+)</name>
        <dbReference type="ChEBI" id="CHEBI:29101"/>
        <label>1</label>
    </ligand>
</feature>
<sequence length="1324" mass="147758">MEEVKNQNRQSSEDEDDRGKWDNQCDFFLSCMGYAVGLGNVWRFPYLCYKHGGGTFLVAYGVMLTLIGLPLFFLELGIGQYSGLGPTRIFGKLAPAFKGLGYGMLFVTLLVAIYYNMIIGWTLYYMFAGFTSTLPWTYCGQPYNAISCYQSEQAEDCNSGGDGLTSYWNNTCTDVSEICQYYNLTHLEDEMDEFNFTMCSNGSTGIPLLKVYNRTTASEDYYSRIVLGLSDDTTWSNYGGIKWDLALCLLAAWVIVGLSLIKGVQSSGKVVYFTALFPYFVLLCLLVRGAMLPGAVQGINFYLQPKLESLLDIHVWSDAATQIFYSLGPAFGGLITLASYNKFNNNCHRDAILIAICNFATSIFAGFVVFSIIGFMAHESGQAVSDVIASGPGLAFVAYPEAVTKFSCPPVWSFLFFLMLLSLGLDTQFTMTETLTTAVMDQWPELRKRKAWVVIGSALTGFILGLPMCCNGGVYMFTLIDTFSASWSLLLLAFFEVVLVIYVYGFHEFMANVNEMGIWVPKILRYYWQINWYFFTPVLLFLITIITWIMFEPCKYQGYVFPPAVQALGWLIATTSVMIAIGMGVFESLRLKKSGKITTYKSLFRTTDKWGPAKHVPISEDECEPTSNSIVSRPHHLRSITSAFWIPNASTCTQVHWTEVFTLTYTLNKTQLDLTMGKGEGAKESKDVKAAESGQNLAAGDDERGTWDNQCDFFLSCLGYAVGLGNVWRFPYLCYEHGGGSFLVAYSLMLLLAGLPLFFMELSIGQYSGLGPTRIFGKLAPAFKGLGYGMLFVTMLVAIYYNMIIAWTLYYTFAGFTSSLPWEFCGNDHNTLTCYQKDQADECNVAGDGFISFYNNTCTPVSDICSSYNMTHVPDQFDQFNYTMCNNGTMDLPLNKVYPRRSASEDYFTRVMLGLDETITWSNYGGLKWDLVLCLLGAWVIVCLCLIKGVQSSGKVVYFTALFPYFVLLCLLIRGALLPGAADGVVFYLQPHLHKLASVKIWSDAATQIFYSLGPSFGGLITLASYNKFSNNCHRDAILIAFCNCATSVFAGFVIFSIIGFMAHESGQPISEVIASGPGLAFVAYPEAVTKFPLSPAWSFLFFLMLLTLGLDSQFTMTETLTTALMDQWPQLRPMKGKVVIGASVVGFILGVPLCCPGGIYMFTLIDSFSASWSLLVLALAEVILIIYVYGVHNFLNNIKEMGIRIPKFLELYWRINWQVFTPVVLFFITIVTWITFKPCQYNGYVFPPLIQTLGWLMACTSIIIAVALSVYEVYTRKNKGKITSNREMLQPTLNWGPAIKKIQPVQNTNNLSEATYNNEGFSS</sequence>
<feature type="transmembrane region" description="Helical" evidence="11">
    <location>
        <begin position="785"/>
        <end position="810"/>
    </location>
</feature>
<comment type="similarity">
    <text evidence="2 10">Belongs to the sodium:neurotransmitter symporter (SNF) (TC 2.A.22) family.</text>
</comment>
<feature type="binding site" evidence="8">
    <location>
        <position position="1044"/>
    </location>
    <ligand>
        <name>Na(+)</name>
        <dbReference type="ChEBI" id="CHEBI:29101"/>
        <label>1</label>
    </ligand>
</feature>
<keyword evidence="7 11" id="KW-0472">Membrane</keyword>
<feature type="transmembrane region" description="Helical" evidence="11">
    <location>
        <begin position="99"/>
        <end position="127"/>
    </location>
</feature>
<feature type="transmembrane region" description="Helical" evidence="11">
    <location>
        <begin position="1097"/>
        <end position="1118"/>
    </location>
</feature>
<dbReference type="OMA" id="ACANKSK"/>
<dbReference type="SUPFAM" id="SSF161070">
    <property type="entry name" value="SNF-like"/>
    <property type="match status" value="2"/>
</dbReference>
<accession>A0A553NY84</accession>
<feature type="transmembrane region" description="Helical" evidence="11">
    <location>
        <begin position="929"/>
        <end position="950"/>
    </location>
</feature>
<feature type="transmembrane region" description="Helical" evidence="11">
    <location>
        <begin position="743"/>
        <end position="764"/>
    </location>
</feature>
<evidence type="ECO:0000256" key="4">
    <source>
        <dbReference type="ARBA" id="ARBA00022692"/>
    </source>
</evidence>
<feature type="binding site" evidence="8">
    <location>
        <position position="722"/>
    </location>
    <ligand>
        <name>Na(+)</name>
        <dbReference type="ChEBI" id="CHEBI:29101"/>
        <label>1</label>
    </ligand>
</feature>
<evidence type="ECO:0000256" key="3">
    <source>
        <dbReference type="ARBA" id="ARBA00022448"/>
    </source>
</evidence>
<feature type="transmembrane region" description="Helical" evidence="11">
    <location>
        <begin position="526"/>
        <end position="551"/>
    </location>
</feature>
<proteinExistence type="inferred from homology"/>
<feature type="transmembrane region" description="Helical" evidence="11">
    <location>
        <begin position="57"/>
        <end position="78"/>
    </location>
</feature>
<feature type="binding site" evidence="8">
    <location>
        <position position="719"/>
    </location>
    <ligand>
        <name>Na(+)</name>
        <dbReference type="ChEBI" id="CHEBI:29101"/>
        <label>1</label>
    </ligand>
</feature>
<keyword evidence="8" id="KW-0479">Metal-binding</keyword>
<feature type="transmembrane region" description="Helical" evidence="11">
    <location>
        <begin position="1169"/>
        <end position="1191"/>
    </location>
</feature>
<feature type="transmembrane region" description="Helical" evidence="11">
    <location>
        <begin position="1139"/>
        <end position="1163"/>
    </location>
</feature>
<feature type="transmembrane region" description="Helical" evidence="11">
    <location>
        <begin position="962"/>
        <end position="989"/>
    </location>
</feature>
<feature type="transmembrane region" description="Helical" evidence="11">
    <location>
        <begin position="563"/>
        <end position="586"/>
    </location>
</feature>
<keyword evidence="5 10" id="KW-0769">Symport</keyword>
<feature type="binding site" evidence="8">
    <location>
        <position position="1113"/>
    </location>
    <ligand>
        <name>Na(+)</name>
        <dbReference type="ChEBI" id="CHEBI:29101"/>
        <label>1</label>
    </ligand>
</feature>
<feature type="transmembrane region" description="Helical" evidence="11">
    <location>
        <begin position="483"/>
        <end position="505"/>
    </location>
</feature>
<evidence type="ECO:0000256" key="1">
    <source>
        <dbReference type="ARBA" id="ARBA00004141"/>
    </source>
</evidence>
<feature type="binding site" evidence="8">
    <location>
        <position position="726"/>
    </location>
    <ligand>
        <name>Na(+)</name>
        <dbReference type="ChEBI" id="CHEBI:29101"/>
        <label>1</label>
    </ligand>
</feature>
<feature type="transmembrane region" description="Helical" evidence="11">
    <location>
        <begin position="323"/>
        <end position="340"/>
    </location>
</feature>
<dbReference type="PROSITE" id="PS00610">
    <property type="entry name" value="NA_NEUROTRAN_SYMP_1"/>
    <property type="match status" value="2"/>
</dbReference>
<feature type="transmembrane region" description="Helical" evidence="11">
    <location>
        <begin position="1212"/>
        <end position="1235"/>
    </location>
</feature>
<protein>
    <recommendedName>
        <fullName evidence="10">Transporter</fullName>
    </recommendedName>
</protein>
<keyword evidence="8" id="KW-0915">Sodium</keyword>
<keyword evidence="6 11" id="KW-1133">Transmembrane helix</keyword>
<dbReference type="InterPro" id="IPR000175">
    <property type="entry name" value="Na/ntran_symport"/>
</dbReference>
<feature type="transmembrane region" description="Helical" evidence="11">
    <location>
        <begin position="243"/>
        <end position="264"/>
    </location>
</feature>
<evidence type="ECO:0000256" key="6">
    <source>
        <dbReference type="ARBA" id="ARBA00022989"/>
    </source>
</evidence>
<keyword evidence="3 10" id="KW-0813">Transport</keyword>
<feature type="transmembrane region" description="Helical" evidence="11">
    <location>
        <begin position="411"/>
        <end position="431"/>
    </location>
</feature>
<comment type="caution">
    <text evidence="12">The sequence shown here is derived from an EMBL/GenBank/DDBJ whole genome shotgun (WGS) entry which is preliminary data.</text>
</comment>
<evidence type="ECO:0000256" key="5">
    <source>
        <dbReference type="ARBA" id="ARBA00022847"/>
    </source>
</evidence>